<name>A0ABR8S6I4_9BURK</name>
<dbReference type="CDD" id="cd03024">
    <property type="entry name" value="DsbA_FrnE"/>
    <property type="match status" value="1"/>
</dbReference>
<comment type="caution">
    <text evidence="2">The sequence shown here is derived from an EMBL/GenBank/DDBJ whole genome shotgun (WGS) entry which is preliminary data.</text>
</comment>
<dbReference type="PANTHER" id="PTHR13887:SF41">
    <property type="entry name" value="THIOREDOXIN SUPERFAMILY PROTEIN"/>
    <property type="match status" value="1"/>
</dbReference>
<dbReference type="Gene3D" id="3.40.30.10">
    <property type="entry name" value="Glutaredoxin"/>
    <property type="match status" value="1"/>
</dbReference>
<proteinExistence type="predicted"/>
<dbReference type="Proteomes" id="UP000634919">
    <property type="component" value="Unassembled WGS sequence"/>
</dbReference>
<dbReference type="InterPro" id="IPR036249">
    <property type="entry name" value="Thioredoxin-like_sf"/>
</dbReference>
<dbReference type="EMBL" id="JACSQK010000001">
    <property type="protein sequence ID" value="MBD7958999.1"/>
    <property type="molecule type" value="Genomic_DNA"/>
</dbReference>
<gene>
    <name evidence="2" type="ORF">H9646_00750</name>
</gene>
<sequence>MTSAPVTLKIDFVSDVSCPWCVIGLKSLQQAAQRLQDQVALELHFQPFELNAQMAPEGQDMAEHLMEKYGATPEQSQQNRDAITQRGAALGFTFNMGQRSRIYNTFDAHRLLHWAGQEGAQGQQLALKMALFSAYFTHGQSPADHAVLLRAAEFAGLNVERAREVLDTNMFADAVREREAFYQQHDIHSVPAVIINDRHLIQGGQPVEVFEQALRQLAADA</sequence>
<evidence type="ECO:0000313" key="2">
    <source>
        <dbReference type="EMBL" id="MBD7958999.1"/>
    </source>
</evidence>
<dbReference type="RefSeq" id="WP_191721423.1">
    <property type="nucleotide sequence ID" value="NZ_JACSQK010000001.1"/>
</dbReference>
<protein>
    <submittedName>
        <fullName evidence="2">DsbA family oxidoreductase</fullName>
    </submittedName>
</protein>
<dbReference type="InterPro" id="IPR001853">
    <property type="entry name" value="DSBA-like_thioredoxin_dom"/>
</dbReference>
<keyword evidence="3" id="KW-1185">Reference proteome</keyword>
<feature type="domain" description="DSBA-like thioredoxin" evidence="1">
    <location>
        <begin position="10"/>
        <end position="214"/>
    </location>
</feature>
<accession>A0ABR8S6I4</accession>
<dbReference type="PANTHER" id="PTHR13887">
    <property type="entry name" value="GLUTATHIONE S-TRANSFERASE KAPPA"/>
    <property type="match status" value="1"/>
</dbReference>
<reference evidence="2 3" key="1">
    <citation type="submission" date="2020-08" db="EMBL/GenBank/DDBJ databases">
        <title>A Genomic Blueprint of the Chicken Gut Microbiome.</title>
        <authorList>
            <person name="Gilroy R."/>
            <person name="Ravi A."/>
            <person name="Getino M."/>
            <person name="Pursley I."/>
            <person name="Horton D.L."/>
            <person name="Alikhan N.-F."/>
            <person name="Baker D."/>
            <person name="Gharbi K."/>
            <person name="Hall N."/>
            <person name="Watson M."/>
            <person name="Adriaenssens E.M."/>
            <person name="Foster-Nyarko E."/>
            <person name="Jarju S."/>
            <person name="Secka A."/>
            <person name="Antonio M."/>
            <person name="Oren A."/>
            <person name="Chaudhuri R."/>
            <person name="La Ragione R.M."/>
            <person name="Hildebrand F."/>
            <person name="Pallen M.J."/>
        </authorList>
    </citation>
    <scope>NUCLEOTIDE SEQUENCE [LARGE SCALE GENOMIC DNA]</scope>
    <source>
        <strain evidence="2 3">Sa2CVA6</strain>
    </source>
</reference>
<evidence type="ECO:0000313" key="3">
    <source>
        <dbReference type="Proteomes" id="UP000634919"/>
    </source>
</evidence>
<dbReference type="Pfam" id="PF01323">
    <property type="entry name" value="DSBA"/>
    <property type="match status" value="1"/>
</dbReference>
<dbReference type="SUPFAM" id="SSF52833">
    <property type="entry name" value="Thioredoxin-like"/>
    <property type="match status" value="1"/>
</dbReference>
<evidence type="ECO:0000259" key="1">
    <source>
        <dbReference type="Pfam" id="PF01323"/>
    </source>
</evidence>
<organism evidence="2 3">
    <name type="scientific">Comamonas avium</name>
    <dbReference type="NCBI Taxonomy" id="2762231"/>
    <lineage>
        <taxon>Bacteria</taxon>
        <taxon>Pseudomonadati</taxon>
        <taxon>Pseudomonadota</taxon>
        <taxon>Betaproteobacteria</taxon>
        <taxon>Burkholderiales</taxon>
        <taxon>Comamonadaceae</taxon>
        <taxon>Comamonas</taxon>
    </lineage>
</organism>